<dbReference type="PaxDb" id="880073-Calab_3383"/>
<evidence type="ECO:0000256" key="4">
    <source>
        <dbReference type="SAM" id="MobiDB-lite"/>
    </source>
</evidence>
<accession>H1XW81</accession>
<evidence type="ECO:0000313" key="7">
    <source>
        <dbReference type="Proteomes" id="UP000004671"/>
    </source>
</evidence>
<dbReference type="HOGENOM" id="CLU_547116_0_0_0"/>
<proteinExistence type="predicted"/>
<dbReference type="InterPro" id="IPR011990">
    <property type="entry name" value="TPR-like_helical_dom_sf"/>
</dbReference>
<feature type="region of interest" description="Disordered" evidence="4">
    <location>
        <begin position="365"/>
        <end position="434"/>
    </location>
</feature>
<dbReference type="Gene3D" id="1.25.40.10">
    <property type="entry name" value="Tetratricopeptide repeat domain"/>
    <property type="match status" value="2"/>
</dbReference>
<dbReference type="InterPro" id="IPR013105">
    <property type="entry name" value="TPR_2"/>
</dbReference>
<dbReference type="Proteomes" id="UP000004671">
    <property type="component" value="Chromosome"/>
</dbReference>
<dbReference type="InterPro" id="IPR019734">
    <property type="entry name" value="TPR_rpt"/>
</dbReference>
<feature type="compositionally biased region" description="Acidic residues" evidence="4">
    <location>
        <begin position="237"/>
        <end position="256"/>
    </location>
</feature>
<name>H1XW81_CALAY</name>
<evidence type="ECO:0000313" key="6">
    <source>
        <dbReference type="EMBL" id="EHO42986.1"/>
    </source>
</evidence>
<dbReference type="PROSITE" id="PS50005">
    <property type="entry name" value="TPR"/>
    <property type="match status" value="1"/>
</dbReference>
<dbReference type="KEGG" id="caby:Cabys_2292"/>
<dbReference type="EMBL" id="CP018099">
    <property type="protein sequence ID" value="APF19041.1"/>
    <property type="molecule type" value="Genomic_DNA"/>
</dbReference>
<dbReference type="STRING" id="880073.Cabys_2292"/>
<reference evidence="5 8" key="2">
    <citation type="submission" date="2016-11" db="EMBL/GenBank/DDBJ databases">
        <title>Genomic analysis of Caldithrix abyssi and proposal of a novel bacterial phylum Caldithrichaeota.</title>
        <authorList>
            <person name="Kublanov I."/>
            <person name="Sigalova O."/>
            <person name="Gavrilov S."/>
            <person name="Lebedinsky A."/>
            <person name="Ivanova N."/>
            <person name="Daum C."/>
            <person name="Reddy T."/>
            <person name="Klenk H.P."/>
            <person name="Goker M."/>
            <person name="Reva O."/>
            <person name="Miroshnichenko M."/>
            <person name="Kyprides N."/>
            <person name="Woyke T."/>
            <person name="Gelfand M."/>
        </authorList>
    </citation>
    <scope>NUCLEOTIDE SEQUENCE [LARGE SCALE GENOMIC DNA]</scope>
    <source>
        <strain evidence="5 8">LF13</strain>
    </source>
</reference>
<evidence type="ECO:0000256" key="1">
    <source>
        <dbReference type="ARBA" id="ARBA00022737"/>
    </source>
</evidence>
<evidence type="ECO:0000313" key="5">
    <source>
        <dbReference type="EMBL" id="APF19041.1"/>
    </source>
</evidence>
<keyword evidence="7" id="KW-1185">Reference proteome</keyword>
<organism evidence="6 7">
    <name type="scientific">Caldithrix abyssi DSM 13497</name>
    <dbReference type="NCBI Taxonomy" id="880073"/>
    <lineage>
        <taxon>Bacteria</taxon>
        <taxon>Pseudomonadati</taxon>
        <taxon>Calditrichota</taxon>
        <taxon>Calditrichia</taxon>
        <taxon>Calditrichales</taxon>
        <taxon>Calditrichaceae</taxon>
        <taxon>Caldithrix</taxon>
    </lineage>
</organism>
<keyword evidence="2 3" id="KW-0802">TPR repeat</keyword>
<dbReference type="InParanoid" id="H1XW81"/>
<feature type="compositionally biased region" description="Acidic residues" evidence="4">
    <location>
        <begin position="329"/>
        <end position="338"/>
    </location>
</feature>
<evidence type="ECO:0000256" key="3">
    <source>
        <dbReference type="PROSITE-ProRule" id="PRU00339"/>
    </source>
</evidence>
<gene>
    <name evidence="5" type="ORF">Cabys_2292</name>
    <name evidence="6" type="ORF">Calab_3383</name>
</gene>
<dbReference type="Proteomes" id="UP000183868">
    <property type="component" value="Chromosome"/>
</dbReference>
<protein>
    <submittedName>
        <fullName evidence="5">TPR repeat-containing protein</fullName>
    </submittedName>
    <submittedName>
        <fullName evidence="6">Tetratricopeptide TPR_1 repeat-containing protein</fullName>
    </submittedName>
</protein>
<feature type="compositionally biased region" description="Acidic residues" evidence="4">
    <location>
        <begin position="296"/>
        <end position="310"/>
    </location>
</feature>
<sequence length="498" mass="57438">MISPTDYILSVGSESILFAHKVDLLIEEDEIDEALELCEEGVKRFPFYAEGYIQLARCYQLKNMNDDAVNAYQQALKLQPNHTKALKGLAYLYYKMREREAGEITLLKAYLFDPYDEELHDFLESEGLLARLYSPLVFDEENEDSSQHDGAMFDLEEILDDSRPTDEDERNQILEEIDEHSRQVGENELFELEPASAEEEIEKIDESFFEAESGINEEESDSFPEELAAVSPGLGENEAEEEMVEEKEEAEPDVQPEEAPKRRGDEREEFTQFMSDLFKPDETNDEESRQEKSEVEKEEQQDEMEMEDQIASELDTILIFSDHRKSDEPVSEEEDDEEAKPLGDFNTLEEDLERIGAAEFEEIENNLVEPEAQEEMQAPEAEVEQPADDDRQESKESGQEMNELLKRLEEGEKRRDETKARKKQIAQLESQAESDNVDIDDILSNPSLLTPTFGEILIAQHKFEDALKVFTALAKKEPDNPRIQKKIEFLKKLVMAKK</sequence>
<reference evidence="6 7" key="1">
    <citation type="submission" date="2011-09" db="EMBL/GenBank/DDBJ databases">
        <title>The permanent draft genome of Caldithrix abyssi DSM 13497.</title>
        <authorList>
            <consortium name="US DOE Joint Genome Institute (JGI-PGF)"/>
            <person name="Lucas S."/>
            <person name="Han J."/>
            <person name="Lapidus A."/>
            <person name="Bruce D."/>
            <person name="Goodwin L."/>
            <person name="Pitluck S."/>
            <person name="Peters L."/>
            <person name="Kyrpides N."/>
            <person name="Mavromatis K."/>
            <person name="Ivanova N."/>
            <person name="Mikhailova N."/>
            <person name="Chertkov O."/>
            <person name="Detter J.C."/>
            <person name="Tapia R."/>
            <person name="Han C."/>
            <person name="Land M."/>
            <person name="Hauser L."/>
            <person name="Markowitz V."/>
            <person name="Cheng J.-F."/>
            <person name="Hugenholtz P."/>
            <person name="Woyke T."/>
            <person name="Wu D."/>
            <person name="Spring S."/>
            <person name="Brambilla E."/>
            <person name="Klenk H.-P."/>
            <person name="Eisen J.A."/>
        </authorList>
    </citation>
    <scope>NUCLEOTIDE SEQUENCE [LARGE SCALE GENOMIC DNA]</scope>
    <source>
        <strain evidence="6 7">DSM 13497</strain>
    </source>
</reference>
<keyword evidence="1" id="KW-0677">Repeat</keyword>
<dbReference type="Pfam" id="PF07719">
    <property type="entry name" value="TPR_2"/>
    <property type="match status" value="1"/>
</dbReference>
<feature type="compositionally biased region" description="Basic and acidic residues" evidence="4">
    <location>
        <begin position="388"/>
        <end position="419"/>
    </location>
</feature>
<dbReference type="AlphaFoldDB" id="H1XW81"/>
<dbReference type="EMBL" id="CM001402">
    <property type="protein sequence ID" value="EHO42986.1"/>
    <property type="molecule type" value="Genomic_DNA"/>
</dbReference>
<feature type="repeat" description="TPR" evidence="3">
    <location>
        <begin position="49"/>
        <end position="82"/>
    </location>
</feature>
<feature type="compositionally biased region" description="Basic and acidic residues" evidence="4">
    <location>
        <begin position="278"/>
        <end position="295"/>
    </location>
</feature>
<dbReference type="SMART" id="SM00028">
    <property type="entry name" value="TPR"/>
    <property type="match status" value="3"/>
</dbReference>
<feature type="region of interest" description="Disordered" evidence="4">
    <location>
        <begin position="213"/>
        <end position="348"/>
    </location>
</feature>
<dbReference type="SUPFAM" id="SSF48452">
    <property type="entry name" value="TPR-like"/>
    <property type="match status" value="1"/>
</dbReference>
<evidence type="ECO:0000256" key="2">
    <source>
        <dbReference type="ARBA" id="ARBA00022803"/>
    </source>
</evidence>
<feature type="compositionally biased region" description="Acidic residues" evidence="4">
    <location>
        <begin position="213"/>
        <end position="224"/>
    </location>
</feature>
<feature type="compositionally biased region" description="Basic and acidic residues" evidence="4">
    <location>
        <begin position="258"/>
        <end position="270"/>
    </location>
</feature>
<evidence type="ECO:0000313" key="8">
    <source>
        <dbReference type="Proteomes" id="UP000183868"/>
    </source>
</evidence>